<evidence type="ECO:0000313" key="3">
    <source>
        <dbReference type="Proteomes" id="UP001219518"/>
    </source>
</evidence>
<comment type="caution">
    <text evidence="2">The sequence shown here is derived from an EMBL/GenBank/DDBJ whole genome shotgun (WGS) entry which is preliminary data.</text>
</comment>
<gene>
    <name evidence="2" type="ORF">KUF71_012413</name>
</gene>
<feature type="compositionally biased region" description="Polar residues" evidence="1">
    <location>
        <begin position="106"/>
        <end position="118"/>
    </location>
</feature>
<proteinExistence type="predicted"/>
<feature type="region of interest" description="Disordered" evidence="1">
    <location>
        <begin position="106"/>
        <end position="125"/>
    </location>
</feature>
<evidence type="ECO:0000313" key="2">
    <source>
        <dbReference type="EMBL" id="KAK3932340.1"/>
    </source>
</evidence>
<dbReference type="Proteomes" id="UP001219518">
    <property type="component" value="Unassembled WGS sequence"/>
</dbReference>
<dbReference type="EMBL" id="JAHWGI010001435">
    <property type="protein sequence ID" value="KAK3932340.1"/>
    <property type="molecule type" value="Genomic_DNA"/>
</dbReference>
<accession>A0AAE1I4R7</accession>
<sequence length="125" mass="14087">MSSRSKRILDKSLEQLGITPPTFVVNEEGIKHQRRVRKSSVDDDDVSSIAESELKFLNPDYVSSVAKCESWLKHEKNYLKELKTIPSANEPATPVKPVKSFIVDYSPSTSTSTHQNQRIPGLLME</sequence>
<keyword evidence="3" id="KW-1185">Reference proteome</keyword>
<organism evidence="2 3">
    <name type="scientific">Frankliniella fusca</name>
    <dbReference type="NCBI Taxonomy" id="407009"/>
    <lineage>
        <taxon>Eukaryota</taxon>
        <taxon>Metazoa</taxon>
        <taxon>Ecdysozoa</taxon>
        <taxon>Arthropoda</taxon>
        <taxon>Hexapoda</taxon>
        <taxon>Insecta</taxon>
        <taxon>Pterygota</taxon>
        <taxon>Neoptera</taxon>
        <taxon>Paraneoptera</taxon>
        <taxon>Thysanoptera</taxon>
        <taxon>Terebrantia</taxon>
        <taxon>Thripoidea</taxon>
        <taxon>Thripidae</taxon>
        <taxon>Frankliniella</taxon>
    </lineage>
</organism>
<dbReference type="AlphaFoldDB" id="A0AAE1I4R7"/>
<reference evidence="2" key="1">
    <citation type="submission" date="2021-07" db="EMBL/GenBank/DDBJ databases">
        <authorList>
            <person name="Catto M.A."/>
            <person name="Jacobson A."/>
            <person name="Kennedy G."/>
            <person name="Labadie P."/>
            <person name="Hunt B.G."/>
            <person name="Srinivasan R."/>
        </authorList>
    </citation>
    <scope>NUCLEOTIDE SEQUENCE</scope>
    <source>
        <strain evidence="2">PL_HMW_Pooled</strain>
        <tissue evidence="2">Head</tissue>
    </source>
</reference>
<reference evidence="2" key="2">
    <citation type="journal article" date="2023" name="BMC Genomics">
        <title>Pest status, molecular evolution, and epigenetic factors derived from the genome assembly of Frankliniella fusca, a thysanopteran phytovirus vector.</title>
        <authorList>
            <person name="Catto M.A."/>
            <person name="Labadie P.E."/>
            <person name="Jacobson A.L."/>
            <person name="Kennedy G.G."/>
            <person name="Srinivasan R."/>
            <person name="Hunt B.G."/>
        </authorList>
    </citation>
    <scope>NUCLEOTIDE SEQUENCE</scope>
    <source>
        <strain evidence="2">PL_HMW_Pooled</strain>
    </source>
</reference>
<name>A0AAE1I4R7_9NEOP</name>
<protein>
    <submittedName>
        <fullName evidence="2">Dipeptidyl-aminopeptidase B</fullName>
    </submittedName>
</protein>
<evidence type="ECO:0000256" key="1">
    <source>
        <dbReference type="SAM" id="MobiDB-lite"/>
    </source>
</evidence>